<evidence type="ECO:0000256" key="7">
    <source>
        <dbReference type="ARBA" id="ARBA00022692"/>
    </source>
</evidence>
<keyword evidence="10" id="KW-0067">ATP-binding</keyword>
<dbReference type="GO" id="GO:0071555">
    <property type="term" value="P:cell wall organization"/>
    <property type="evidence" value="ECO:0007669"/>
    <property type="project" value="InterPro"/>
</dbReference>
<dbReference type="InterPro" id="IPR050640">
    <property type="entry name" value="Bact_2-comp_sensor_kinase"/>
</dbReference>
<feature type="transmembrane region" description="Helical" evidence="14">
    <location>
        <begin position="167"/>
        <end position="187"/>
    </location>
</feature>
<gene>
    <name evidence="16" type="ORF">BR63_08865</name>
</gene>
<evidence type="ECO:0000313" key="16">
    <source>
        <dbReference type="EMBL" id="QNB46413.1"/>
    </source>
</evidence>
<evidence type="ECO:0000256" key="4">
    <source>
        <dbReference type="ARBA" id="ARBA00022475"/>
    </source>
</evidence>
<dbReference type="GO" id="GO:0005886">
    <property type="term" value="C:plasma membrane"/>
    <property type="evidence" value="ECO:0007669"/>
    <property type="project" value="UniProtKB-SubCell"/>
</dbReference>
<dbReference type="Pfam" id="PF07694">
    <property type="entry name" value="5TM-5TMR_LYT"/>
    <property type="match status" value="1"/>
</dbReference>
<dbReference type="PANTHER" id="PTHR34220:SF7">
    <property type="entry name" value="SENSOR HISTIDINE KINASE YPDA"/>
    <property type="match status" value="1"/>
</dbReference>
<comment type="catalytic activity">
    <reaction evidence="1">
        <text>ATP + protein L-histidine = ADP + protein N-phospho-L-histidine.</text>
        <dbReference type="EC" id="2.7.13.3"/>
    </reaction>
</comment>
<dbReference type="AlphaFoldDB" id="A0A7G6E2V9"/>
<evidence type="ECO:0000256" key="2">
    <source>
        <dbReference type="ARBA" id="ARBA00004651"/>
    </source>
</evidence>
<dbReference type="KEGG" id="tfr:BR63_08865"/>
<dbReference type="Gene3D" id="3.30.565.10">
    <property type="entry name" value="Histidine kinase-like ATPase, C-terminal domain"/>
    <property type="match status" value="1"/>
</dbReference>
<keyword evidence="13 14" id="KW-0472">Membrane</keyword>
<evidence type="ECO:0000256" key="13">
    <source>
        <dbReference type="ARBA" id="ARBA00023136"/>
    </source>
</evidence>
<keyword evidence="5" id="KW-0597">Phosphoprotein</keyword>
<dbReference type="InterPro" id="IPR010559">
    <property type="entry name" value="Sig_transdc_His_kin_internal"/>
</dbReference>
<evidence type="ECO:0000256" key="3">
    <source>
        <dbReference type="ARBA" id="ARBA00012438"/>
    </source>
</evidence>
<protein>
    <recommendedName>
        <fullName evidence="3">histidine kinase</fullName>
        <ecNumber evidence="3">2.7.13.3</ecNumber>
    </recommendedName>
</protein>
<evidence type="ECO:0000256" key="6">
    <source>
        <dbReference type="ARBA" id="ARBA00022679"/>
    </source>
</evidence>
<dbReference type="EC" id="2.7.13.3" evidence="3"/>
<evidence type="ECO:0000256" key="12">
    <source>
        <dbReference type="ARBA" id="ARBA00023012"/>
    </source>
</evidence>
<evidence type="ECO:0000256" key="5">
    <source>
        <dbReference type="ARBA" id="ARBA00022553"/>
    </source>
</evidence>
<keyword evidence="8" id="KW-0547">Nucleotide-binding</keyword>
<evidence type="ECO:0000256" key="1">
    <source>
        <dbReference type="ARBA" id="ARBA00000085"/>
    </source>
</evidence>
<dbReference type="Proteomes" id="UP000515847">
    <property type="component" value="Chromosome"/>
</dbReference>
<dbReference type="RefSeq" id="WP_034424248.1">
    <property type="nucleotide sequence ID" value="NZ_CP045798.1"/>
</dbReference>
<keyword evidence="4" id="KW-1003">Cell membrane</keyword>
<feature type="transmembrane region" description="Helical" evidence="14">
    <location>
        <begin position="42"/>
        <end position="59"/>
    </location>
</feature>
<evidence type="ECO:0000256" key="14">
    <source>
        <dbReference type="SAM" id="Phobius"/>
    </source>
</evidence>
<dbReference type="Gene3D" id="3.30.450.40">
    <property type="match status" value="1"/>
</dbReference>
<dbReference type="InterPro" id="IPR005467">
    <property type="entry name" value="His_kinase_dom"/>
</dbReference>
<evidence type="ECO:0000256" key="11">
    <source>
        <dbReference type="ARBA" id="ARBA00022989"/>
    </source>
</evidence>
<dbReference type="GO" id="GO:0000155">
    <property type="term" value="F:phosphorelay sensor kinase activity"/>
    <property type="evidence" value="ECO:0007669"/>
    <property type="project" value="InterPro"/>
</dbReference>
<dbReference type="SMART" id="SM00065">
    <property type="entry name" value="GAF"/>
    <property type="match status" value="1"/>
</dbReference>
<evidence type="ECO:0000256" key="9">
    <source>
        <dbReference type="ARBA" id="ARBA00022777"/>
    </source>
</evidence>
<feature type="domain" description="Histidine kinase" evidence="15">
    <location>
        <begin position="457"/>
        <end position="557"/>
    </location>
</feature>
<keyword evidence="11 14" id="KW-1133">Transmembrane helix</keyword>
<proteinExistence type="predicted"/>
<feature type="transmembrane region" description="Helical" evidence="14">
    <location>
        <begin position="99"/>
        <end position="123"/>
    </location>
</feature>
<organism evidence="16 17">
    <name type="scientific">Thermanaerosceptrum fracticalcis</name>
    <dbReference type="NCBI Taxonomy" id="1712410"/>
    <lineage>
        <taxon>Bacteria</taxon>
        <taxon>Bacillati</taxon>
        <taxon>Bacillota</taxon>
        <taxon>Clostridia</taxon>
        <taxon>Eubacteriales</taxon>
        <taxon>Peptococcaceae</taxon>
        <taxon>Thermanaerosceptrum</taxon>
    </lineage>
</organism>
<feature type="transmembrane region" description="Helical" evidence="14">
    <location>
        <begin position="6"/>
        <end position="22"/>
    </location>
</feature>
<dbReference type="SUPFAM" id="SSF55781">
    <property type="entry name" value="GAF domain-like"/>
    <property type="match status" value="1"/>
</dbReference>
<dbReference type="PANTHER" id="PTHR34220">
    <property type="entry name" value="SENSOR HISTIDINE KINASE YPDA"/>
    <property type="match status" value="1"/>
</dbReference>
<dbReference type="PRINTS" id="PR00344">
    <property type="entry name" value="BCTRLSENSOR"/>
</dbReference>
<dbReference type="InterPro" id="IPR036890">
    <property type="entry name" value="HATPase_C_sf"/>
</dbReference>
<keyword evidence="7 14" id="KW-0812">Transmembrane</keyword>
<dbReference type="GO" id="GO:0005524">
    <property type="term" value="F:ATP binding"/>
    <property type="evidence" value="ECO:0007669"/>
    <property type="project" value="UniProtKB-KW"/>
</dbReference>
<accession>A0A7G6E2V9</accession>
<keyword evidence="17" id="KW-1185">Reference proteome</keyword>
<dbReference type="Gene3D" id="1.10.1760.20">
    <property type="match status" value="1"/>
</dbReference>
<dbReference type="SUPFAM" id="SSF55874">
    <property type="entry name" value="ATPase domain of HSP90 chaperone/DNA topoisomerase II/histidine kinase"/>
    <property type="match status" value="1"/>
</dbReference>
<feature type="transmembrane region" description="Helical" evidence="14">
    <location>
        <begin position="135"/>
        <end position="155"/>
    </location>
</feature>
<keyword evidence="12" id="KW-0902">Two-component regulatory system</keyword>
<reference evidence="16 17" key="1">
    <citation type="journal article" date="2019" name="Front. Microbiol.">
        <title>Thermoanaerosceptrum fracticalcis gen. nov. sp. nov., a Novel Fumarate-Fermenting Microorganism From a Deep Fractured Carbonate Aquifer of the US Great Basin.</title>
        <authorList>
            <person name="Hamilton-Brehm S.D."/>
            <person name="Stewart L.E."/>
            <person name="Zavarin M."/>
            <person name="Caldwell M."/>
            <person name="Lawson P.A."/>
            <person name="Onstott T.C."/>
            <person name="Grzymski J."/>
            <person name="Neveux I."/>
            <person name="Lollar B.S."/>
            <person name="Russell C.E."/>
            <person name="Moser D.P."/>
        </authorList>
    </citation>
    <scope>NUCLEOTIDE SEQUENCE [LARGE SCALE GENOMIC DNA]</scope>
    <source>
        <strain evidence="16 17">DRI-13</strain>
    </source>
</reference>
<dbReference type="OrthoDB" id="9809348at2"/>
<evidence type="ECO:0000256" key="8">
    <source>
        <dbReference type="ARBA" id="ARBA00022741"/>
    </source>
</evidence>
<keyword evidence="6" id="KW-0808">Transferase</keyword>
<evidence type="ECO:0000256" key="10">
    <source>
        <dbReference type="ARBA" id="ARBA00022840"/>
    </source>
</evidence>
<feature type="transmembrane region" description="Helical" evidence="14">
    <location>
        <begin position="71"/>
        <end position="92"/>
    </location>
</feature>
<dbReference type="InterPro" id="IPR011620">
    <property type="entry name" value="Sig_transdc_His_kinase_LytS_TM"/>
</dbReference>
<dbReference type="InterPro" id="IPR004358">
    <property type="entry name" value="Sig_transdc_His_kin-like_C"/>
</dbReference>
<dbReference type="Pfam" id="PF02518">
    <property type="entry name" value="HATPase_c"/>
    <property type="match status" value="1"/>
</dbReference>
<sequence>MKLLINIVQNMTTIALLAYILCRNNSFRNALVNQASKKEKLFLSVLFGMISVIGNYLGIPILEGALANSRIVGPVVGGLLAGPVVGVTAGLIGGIHRVFLGGFTVGASLIANITAGLIGGWVYKRYGPARITPLMGFFTGLAAELVLKTLVLLISKPFEAALALQKIIGLPTMLINSLAVALFVIIVKDMHMVSQLAGAAYAEKALCIARETMSILRKGLNENSAQLTVEVIHRVTNVAAVAITDDRQVLAYVGVGSDHHLAGDPIMTALTRGVFQEESVLVANSREELGCPVPGCPLESGVEAPLKSHGKIIGSIKMFKVGDLVHSSDVKLCEGIAELLSMQIENAKIDEQMRHLKQVEYDMLRAQINPHFLFNTLSIIKSLCRSNPERAQDLLVSLAKFFRRTFQRKEPLVSLAEELEGLEDYLAIEKSRFGSRLTIFMEIERECYEAKIPIFTLQPIVENALQHGLFPKKGNVTLTLQAFIKDNTVIIRVKDDGLGISEEVKEAIGNNQVISSMGIGITNVRQRLHALFGVDYKLNISSDSGGTCVEFILPYLT</sequence>
<dbReference type="InterPro" id="IPR003594">
    <property type="entry name" value="HATPase_dom"/>
</dbReference>
<evidence type="ECO:0000313" key="17">
    <source>
        <dbReference type="Proteomes" id="UP000515847"/>
    </source>
</evidence>
<comment type="subcellular location">
    <subcellularLocation>
        <location evidence="2">Cell membrane</location>
        <topology evidence="2">Multi-pass membrane protein</topology>
    </subcellularLocation>
</comment>
<keyword evidence="9 16" id="KW-0418">Kinase</keyword>
<dbReference type="PROSITE" id="PS50109">
    <property type="entry name" value="HIS_KIN"/>
    <property type="match status" value="1"/>
</dbReference>
<dbReference type="InterPro" id="IPR029016">
    <property type="entry name" value="GAF-like_dom_sf"/>
</dbReference>
<evidence type="ECO:0000259" key="15">
    <source>
        <dbReference type="PROSITE" id="PS50109"/>
    </source>
</evidence>
<name>A0A7G6E2V9_THEFR</name>
<dbReference type="InterPro" id="IPR003018">
    <property type="entry name" value="GAF"/>
</dbReference>
<dbReference type="SMART" id="SM00387">
    <property type="entry name" value="HATPase_c"/>
    <property type="match status" value="1"/>
</dbReference>
<dbReference type="Pfam" id="PF06580">
    <property type="entry name" value="His_kinase"/>
    <property type="match status" value="1"/>
</dbReference>
<dbReference type="EMBL" id="CP045798">
    <property type="protein sequence ID" value="QNB46413.1"/>
    <property type="molecule type" value="Genomic_DNA"/>
</dbReference>